<name>A0A2W4VT08_9CYAN</name>
<feature type="transmembrane region" description="Helical" evidence="7">
    <location>
        <begin position="68"/>
        <end position="86"/>
    </location>
</feature>
<dbReference type="InterPro" id="IPR023408">
    <property type="entry name" value="MscS_beta-dom_sf"/>
</dbReference>
<dbReference type="AlphaFoldDB" id="A0A2W4VT08"/>
<comment type="caution">
    <text evidence="10">The sequence shown here is derived from an EMBL/GenBank/DDBJ whole genome shotgun (WGS) entry which is preliminary data.</text>
</comment>
<keyword evidence="5 7" id="KW-1133">Transmembrane helix</keyword>
<evidence type="ECO:0000259" key="9">
    <source>
        <dbReference type="Pfam" id="PF21088"/>
    </source>
</evidence>
<dbReference type="Gene3D" id="2.30.30.60">
    <property type="match status" value="1"/>
</dbReference>
<gene>
    <name evidence="10" type="ORF">DCF17_18615</name>
</gene>
<dbReference type="SUPFAM" id="SSF50182">
    <property type="entry name" value="Sm-like ribonucleoproteins"/>
    <property type="match status" value="1"/>
</dbReference>
<evidence type="ECO:0000256" key="5">
    <source>
        <dbReference type="ARBA" id="ARBA00022989"/>
    </source>
</evidence>
<feature type="transmembrane region" description="Helical" evidence="7">
    <location>
        <begin position="141"/>
        <end position="161"/>
    </location>
</feature>
<comment type="subcellular location">
    <subcellularLocation>
        <location evidence="1">Cell membrane</location>
        <topology evidence="1">Multi-pass membrane protein</topology>
    </subcellularLocation>
</comment>
<dbReference type="Pfam" id="PF21088">
    <property type="entry name" value="MS_channel_1st"/>
    <property type="match status" value="1"/>
</dbReference>
<dbReference type="GO" id="GO:0055085">
    <property type="term" value="P:transmembrane transport"/>
    <property type="evidence" value="ECO:0007669"/>
    <property type="project" value="InterPro"/>
</dbReference>
<dbReference type="InterPro" id="IPR049142">
    <property type="entry name" value="MS_channel_1st"/>
</dbReference>
<evidence type="ECO:0000313" key="10">
    <source>
        <dbReference type="EMBL" id="PZO35506.1"/>
    </source>
</evidence>
<evidence type="ECO:0000259" key="8">
    <source>
        <dbReference type="Pfam" id="PF00924"/>
    </source>
</evidence>
<evidence type="ECO:0000256" key="7">
    <source>
        <dbReference type="SAM" id="Phobius"/>
    </source>
</evidence>
<keyword evidence="4 7" id="KW-0812">Transmembrane</keyword>
<dbReference type="GO" id="GO:0005886">
    <property type="term" value="C:plasma membrane"/>
    <property type="evidence" value="ECO:0007669"/>
    <property type="project" value="UniProtKB-SubCell"/>
</dbReference>
<dbReference type="Gene3D" id="1.10.287.1260">
    <property type="match status" value="1"/>
</dbReference>
<evidence type="ECO:0000256" key="4">
    <source>
        <dbReference type="ARBA" id="ARBA00022692"/>
    </source>
</evidence>
<accession>A0A2W4VT08</accession>
<protein>
    <recommendedName>
        <fullName evidence="12">Mechanosensitive ion channel protein MscS</fullName>
    </recommendedName>
</protein>
<evidence type="ECO:0000256" key="6">
    <source>
        <dbReference type="ARBA" id="ARBA00023136"/>
    </source>
</evidence>
<proteinExistence type="inferred from homology"/>
<dbReference type="PANTHER" id="PTHR30566:SF5">
    <property type="entry name" value="MECHANOSENSITIVE ION CHANNEL PROTEIN 1, MITOCHONDRIAL-RELATED"/>
    <property type="match status" value="1"/>
</dbReference>
<evidence type="ECO:0000313" key="11">
    <source>
        <dbReference type="Proteomes" id="UP000249081"/>
    </source>
</evidence>
<evidence type="ECO:0008006" key="12">
    <source>
        <dbReference type="Google" id="ProtNLM"/>
    </source>
</evidence>
<dbReference type="InterPro" id="IPR006685">
    <property type="entry name" value="MscS_channel_2nd"/>
</dbReference>
<sequence length="370" mass="40812">MSALYTQLFRLSGEHPALFWLGLLGLTALVAWVVGTLGSRGLNSLLRRLTSNRTDEFYDRVLYPQRQLLGIVLGLGLLDLGLWLVIKQDLKVAWYSVVEVPVTLAFTLALGWFLIRGFRAYFDSYLLDAALNRGRKTNSELLVLGRISAYVIIVVVLTLSFGQTHHINIVGIVASLGVGGIAVAFAAQKVLEQLLGGIVIYIDRPFGVDDYIGLPDGTFGRVESIGLRSTKIRNSGKGTIAIVPNNVIIQSTVENFSGAKKVMALVHLNVYRRVTDEEQALIRQVILDSTADIFGIDPRSTDIIFRDLDGGRLTQVQITFFILGSGEVSMEIRRQLLDIASQKLTAQLKIYGISFELEEPTIYVDSPITV</sequence>
<dbReference type="Proteomes" id="UP000249081">
    <property type="component" value="Unassembled WGS sequence"/>
</dbReference>
<feature type="domain" description="Mechanosensitive ion channel MscS" evidence="8">
    <location>
        <begin position="190"/>
        <end position="257"/>
    </location>
</feature>
<dbReference type="Pfam" id="PF00924">
    <property type="entry name" value="MS_channel_2nd"/>
    <property type="match status" value="1"/>
</dbReference>
<feature type="domain" description="Mechanosensitive ion channel transmembrane helices 2/3" evidence="9">
    <location>
        <begin position="150"/>
        <end position="188"/>
    </location>
</feature>
<dbReference type="SUPFAM" id="SSF82861">
    <property type="entry name" value="Mechanosensitive channel protein MscS (YggB), transmembrane region"/>
    <property type="match status" value="1"/>
</dbReference>
<comment type="similarity">
    <text evidence="2">Belongs to the MscS (TC 1.A.23) family.</text>
</comment>
<feature type="transmembrane region" description="Helical" evidence="7">
    <location>
        <begin position="167"/>
        <end position="187"/>
    </location>
</feature>
<reference evidence="11" key="1">
    <citation type="submission" date="2018-04" db="EMBL/GenBank/DDBJ databases">
        <authorList>
            <person name="Cornet L."/>
        </authorList>
    </citation>
    <scope>NUCLEOTIDE SEQUENCE [LARGE SCALE GENOMIC DNA]</scope>
</reference>
<evidence type="ECO:0000256" key="1">
    <source>
        <dbReference type="ARBA" id="ARBA00004651"/>
    </source>
</evidence>
<evidence type="ECO:0000256" key="2">
    <source>
        <dbReference type="ARBA" id="ARBA00008017"/>
    </source>
</evidence>
<evidence type="ECO:0000256" key="3">
    <source>
        <dbReference type="ARBA" id="ARBA00022475"/>
    </source>
</evidence>
<feature type="transmembrane region" description="Helical" evidence="7">
    <location>
        <begin position="17"/>
        <end position="38"/>
    </location>
</feature>
<dbReference type="InterPro" id="IPR010920">
    <property type="entry name" value="LSM_dom_sf"/>
</dbReference>
<dbReference type="InterPro" id="IPR011014">
    <property type="entry name" value="MscS_channel_TM-2"/>
</dbReference>
<feature type="transmembrane region" description="Helical" evidence="7">
    <location>
        <begin position="92"/>
        <end position="115"/>
    </location>
</feature>
<dbReference type="EMBL" id="QBMN01000166">
    <property type="protein sequence ID" value="PZO35506.1"/>
    <property type="molecule type" value="Genomic_DNA"/>
</dbReference>
<reference evidence="10 11" key="2">
    <citation type="submission" date="2018-06" db="EMBL/GenBank/DDBJ databases">
        <title>Metagenomic assembly of (sub)arctic Cyanobacteria and their associated microbiome from non-axenic cultures.</title>
        <authorList>
            <person name="Baurain D."/>
        </authorList>
    </citation>
    <scope>NUCLEOTIDE SEQUENCE [LARGE SCALE GENOMIC DNA]</scope>
    <source>
        <strain evidence="10">ULC041bin1</strain>
    </source>
</reference>
<dbReference type="PANTHER" id="PTHR30566">
    <property type="entry name" value="YNAI-RELATED MECHANOSENSITIVE ION CHANNEL"/>
    <property type="match status" value="1"/>
</dbReference>
<keyword evidence="3" id="KW-1003">Cell membrane</keyword>
<organism evidence="10 11">
    <name type="scientific">Shackletoniella antarctica</name>
    <dbReference type="NCBI Taxonomy" id="268115"/>
    <lineage>
        <taxon>Bacteria</taxon>
        <taxon>Bacillati</taxon>
        <taxon>Cyanobacteriota</taxon>
        <taxon>Cyanophyceae</taxon>
        <taxon>Oculatellales</taxon>
        <taxon>Oculatellaceae</taxon>
        <taxon>Shackletoniella</taxon>
    </lineage>
</organism>
<keyword evidence="6 7" id="KW-0472">Membrane</keyword>